<name>A0A7C9UYU6_9PROT</name>
<dbReference type="AlphaFoldDB" id="A0A7C9UYU6"/>
<evidence type="ECO:0000313" key="1">
    <source>
        <dbReference type="EMBL" id="NFV80013.1"/>
    </source>
</evidence>
<accession>A0A7C9UYU6</accession>
<gene>
    <name evidence="1" type="ORF">G4223_07810</name>
</gene>
<protein>
    <submittedName>
        <fullName evidence="1">Uncharacterized protein</fullName>
    </submittedName>
</protein>
<comment type="caution">
    <text evidence="1">The sequence shown here is derived from an EMBL/GenBank/DDBJ whole genome shotgun (WGS) entry which is preliminary data.</text>
</comment>
<reference evidence="1 2" key="1">
    <citation type="submission" date="2020-02" db="EMBL/GenBank/DDBJ databases">
        <authorList>
            <person name="Dziuba M."/>
            <person name="Kuznetsov B."/>
            <person name="Mardanov A."/>
            <person name="Ravin N."/>
            <person name="Grouzdev D."/>
        </authorList>
    </citation>
    <scope>NUCLEOTIDE SEQUENCE [LARGE SCALE GENOMIC DNA]</scope>
    <source>
        <strain evidence="1 2">SpK</strain>
    </source>
</reference>
<dbReference type="Proteomes" id="UP000480684">
    <property type="component" value="Unassembled WGS sequence"/>
</dbReference>
<sequence length="216" mass="24302">MTATAPKPRQRTTMVELLDWTYRRQKADIMTGRSLHVPNDVLEAEGIEDGMPYGVSADGCAMVERILTEGAIIPGTSHLQAPTVDDDAAAVHDAVVALSQSDWLGAMLIRRYARSGEPPKPLEVRRWDARSYDRRGKPVTAAEVIGWERAANNRRVILEAEYTPIEPWPGLPLIKASRAEYLKWRLAVVKLMWLLRQGEPLRRWIVADVGAARRAW</sequence>
<evidence type="ECO:0000313" key="2">
    <source>
        <dbReference type="Proteomes" id="UP000480684"/>
    </source>
</evidence>
<organism evidence="1 2">
    <name type="scientific">Magnetospirillum aberrantis SpK</name>
    <dbReference type="NCBI Taxonomy" id="908842"/>
    <lineage>
        <taxon>Bacteria</taxon>
        <taxon>Pseudomonadati</taxon>
        <taxon>Pseudomonadota</taxon>
        <taxon>Alphaproteobacteria</taxon>
        <taxon>Rhodospirillales</taxon>
        <taxon>Rhodospirillaceae</taxon>
        <taxon>Magnetospirillum</taxon>
    </lineage>
</organism>
<keyword evidence="2" id="KW-1185">Reference proteome</keyword>
<proteinExistence type="predicted"/>
<dbReference type="RefSeq" id="WP_163677374.1">
    <property type="nucleotide sequence ID" value="NZ_JAAIYP010000034.1"/>
</dbReference>
<dbReference type="EMBL" id="JAAIYP010000034">
    <property type="protein sequence ID" value="NFV80013.1"/>
    <property type="molecule type" value="Genomic_DNA"/>
</dbReference>